<dbReference type="InterPro" id="IPR009057">
    <property type="entry name" value="Homeodomain-like_sf"/>
</dbReference>
<evidence type="ECO:0000313" key="8">
    <source>
        <dbReference type="Proteomes" id="UP000448292"/>
    </source>
</evidence>
<dbReference type="GO" id="GO:0006355">
    <property type="term" value="P:regulation of DNA-templated transcription"/>
    <property type="evidence" value="ECO:0007669"/>
    <property type="project" value="InterPro"/>
</dbReference>
<dbReference type="PANTHER" id="PTHR32071:SF113">
    <property type="entry name" value="ALGINATE BIOSYNTHESIS TRANSCRIPTIONAL REGULATORY PROTEIN ALGB"/>
    <property type="match status" value="1"/>
</dbReference>
<dbReference type="Pfam" id="PF00158">
    <property type="entry name" value="Sigma54_activat"/>
    <property type="match status" value="1"/>
</dbReference>
<dbReference type="InterPro" id="IPR027417">
    <property type="entry name" value="P-loop_NTPase"/>
</dbReference>
<dbReference type="PANTHER" id="PTHR32071">
    <property type="entry name" value="TRANSCRIPTIONAL REGULATORY PROTEIN"/>
    <property type="match status" value="1"/>
</dbReference>
<evidence type="ECO:0000313" key="7">
    <source>
        <dbReference type="EMBL" id="TVM17901.1"/>
    </source>
</evidence>
<dbReference type="AlphaFoldDB" id="A0A7M3MFT2"/>
<keyword evidence="1" id="KW-0547">Nucleotide-binding</keyword>
<dbReference type="PROSITE" id="PS00676">
    <property type="entry name" value="SIGMA54_INTERACT_2"/>
    <property type="match status" value="1"/>
</dbReference>
<comment type="caution">
    <text evidence="7">The sequence shown here is derived from an EMBL/GenBank/DDBJ whole genome shotgun (WGS) entry which is preliminary data.</text>
</comment>
<dbReference type="InterPro" id="IPR025944">
    <property type="entry name" value="Sigma_54_int_dom_CS"/>
</dbReference>
<protein>
    <submittedName>
        <fullName evidence="7">Sigma-54-dependent Fis family transcriptional regulator</fullName>
    </submittedName>
</protein>
<dbReference type="InterPro" id="IPR002078">
    <property type="entry name" value="Sigma_54_int"/>
</dbReference>
<keyword evidence="5" id="KW-0804">Transcription</keyword>
<keyword evidence="4" id="KW-0238">DNA-binding</keyword>
<dbReference type="InterPro" id="IPR011006">
    <property type="entry name" value="CheY-like_superfamily"/>
</dbReference>
<dbReference type="Gene3D" id="3.40.50.300">
    <property type="entry name" value="P-loop containing nucleotide triphosphate hydrolases"/>
    <property type="match status" value="1"/>
</dbReference>
<dbReference type="Proteomes" id="UP000448292">
    <property type="component" value="Unassembled WGS sequence"/>
</dbReference>
<dbReference type="Gene3D" id="1.10.8.60">
    <property type="match status" value="1"/>
</dbReference>
<dbReference type="SUPFAM" id="SSF52540">
    <property type="entry name" value="P-loop containing nucleoside triphosphate hydrolases"/>
    <property type="match status" value="1"/>
</dbReference>
<dbReference type="SUPFAM" id="SSF52172">
    <property type="entry name" value="CheY-like"/>
    <property type="match status" value="1"/>
</dbReference>
<dbReference type="InterPro" id="IPR002197">
    <property type="entry name" value="HTH_Fis"/>
</dbReference>
<evidence type="ECO:0000256" key="2">
    <source>
        <dbReference type="ARBA" id="ARBA00022840"/>
    </source>
</evidence>
<dbReference type="GO" id="GO:0005524">
    <property type="term" value="F:ATP binding"/>
    <property type="evidence" value="ECO:0007669"/>
    <property type="project" value="UniProtKB-KW"/>
</dbReference>
<keyword evidence="3" id="KW-0805">Transcription regulation</keyword>
<evidence type="ECO:0000256" key="1">
    <source>
        <dbReference type="ARBA" id="ARBA00022741"/>
    </source>
</evidence>
<dbReference type="PROSITE" id="PS00688">
    <property type="entry name" value="SIGMA54_INTERACT_3"/>
    <property type="match status" value="1"/>
</dbReference>
<dbReference type="PROSITE" id="PS00675">
    <property type="entry name" value="SIGMA54_INTERACT_1"/>
    <property type="match status" value="1"/>
</dbReference>
<dbReference type="CDD" id="cd00009">
    <property type="entry name" value="AAA"/>
    <property type="match status" value="1"/>
</dbReference>
<dbReference type="InterPro" id="IPR003593">
    <property type="entry name" value="AAA+_ATPase"/>
</dbReference>
<evidence type="ECO:0000256" key="4">
    <source>
        <dbReference type="ARBA" id="ARBA00023125"/>
    </source>
</evidence>
<dbReference type="InterPro" id="IPR025943">
    <property type="entry name" value="Sigma_54_int_dom_ATP-bd_2"/>
</dbReference>
<keyword evidence="2" id="KW-0067">ATP-binding</keyword>
<dbReference type="GO" id="GO:0043565">
    <property type="term" value="F:sequence-specific DNA binding"/>
    <property type="evidence" value="ECO:0007669"/>
    <property type="project" value="InterPro"/>
</dbReference>
<dbReference type="FunFam" id="3.40.50.300:FF:000006">
    <property type="entry name" value="DNA-binding transcriptional regulator NtrC"/>
    <property type="match status" value="1"/>
</dbReference>
<dbReference type="OrthoDB" id="9763792at2"/>
<keyword evidence="8" id="KW-1185">Reference proteome</keyword>
<dbReference type="SUPFAM" id="SSF46689">
    <property type="entry name" value="Homeodomain-like"/>
    <property type="match status" value="1"/>
</dbReference>
<dbReference type="Gene3D" id="1.10.10.60">
    <property type="entry name" value="Homeodomain-like"/>
    <property type="match status" value="1"/>
</dbReference>
<sequence length="533" mass="58498">MQDVVVIAPACTIFLPAAIYSRTERHMPTRSKTANSNGGGIRSSARRAMLIATSRGEELEQLRSALAGQWRIMSCIDSGELLSMSLASPCFAVLVDVDFLRDVASQDSGAQAGGAEAGLHLLWKRVPGAHVVILAGAGDMREVVATVKKGADNYLTYPIHPDEVRYVLESLEAAHRMEGELSYLRDSFWGEDVKRLTRTESPAMREVLTKAKAAAPTSALILLTGESGTGKSSLAKLIHAHSMRKDKPFVAVHCGAIPDTLVESELFGHEKGAFTGAVRRKLGKFEIAHGGTLFLDEVGTLSMAAQVKLLQVLQEKTFHRVGGETDILTDARVIAAANQDLKAMVREGRFREDLYYRLNVFPLDIPPLRERKMDIPLLVASFLERLGSEYGKQLHGVTPETLEALARYDWPGNVRELENLVERAFILEDSHMLTLDSFPVEFHPAHACYAEQAQRSVGAEMTLAEVREQARDAVEKQYLQDVLAMHGGRINKTAAHAGITPRQLHKLMARHGLDKKQYKNASGGQGIIDPQAP</sequence>
<proteinExistence type="predicted"/>
<evidence type="ECO:0000259" key="6">
    <source>
        <dbReference type="PROSITE" id="PS50045"/>
    </source>
</evidence>
<dbReference type="EMBL" id="QMIE01000005">
    <property type="protein sequence ID" value="TVM17901.1"/>
    <property type="molecule type" value="Genomic_DNA"/>
</dbReference>
<evidence type="ECO:0000256" key="5">
    <source>
        <dbReference type="ARBA" id="ARBA00023163"/>
    </source>
</evidence>
<organism evidence="7 8">
    <name type="scientific">Oceanidesulfovibrio indonesiensis</name>
    <dbReference type="NCBI Taxonomy" id="54767"/>
    <lineage>
        <taxon>Bacteria</taxon>
        <taxon>Pseudomonadati</taxon>
        <taxon>Thermodesulfobacteriota</taxon>
        <taxon>Desulfovibrionia</taxon>
        <taxon>Desulfovibrionales</taxon>
        <taxon>Desulfovibrionaceae</taxon>
        <taxon>Oceanidesulfovibrio</taxon>
    </lineage>
</organism>
<dbReference type="PROSITE" id="PS50045">
    <property type="entry name" value="SIGMA54_INTERACT_4"/>
    <property type="match status" value="1"/>
</dbReference>
<dbReference type="InterPro" id="IPR025662">
    <property type="entry name" value="Sigma_54_int_dom_ATP-bd_1"/>
</dbReference>
<evidence type="ECO:0000256" key="3">
    <source>
        <dbReference type="ARBA" id="ARBA00023015"/>
    </source>
</evidence>
<reference evidence="7 8" key="1">
    <citation type="submission" date="2018-06" db="EMBL/GenBank/DDBJ databases">
        <title>Complete genome of Desulfovibrio indonesiensis P37SLT.</title>
        <authorList>
            <person name="Crispim J.S."/>
            <person name="Vidigal P.M.P."/>
            <person name="Silva L.C.F."/>
            <person name="Laguardia C.N."/>
            <person name="Araujo L.C."/>
            <person name="Dias R.S."/>
            <person name="Sousa M.P."/>
            <person name="Paula S.O."/>
            <person name="Silva C."/>
        </authorList>
    </citation>
    <scope>NUCLEOTIDE SEQUENCE [LARGE SCALE GENOMIC DNA]</scope>
    <source>
        <strain evidence="7 8">P37SLT</strain>
    </source>
</reference>
<name>A0A7M3MFT2_9BACT</name>
<gene>
    <name evidence="7" type="ORF">DPQ33_07265</name>
</gene>
<dbReference type="SMART" id="SM00382">
    <property type="entry name" value="AAA"/>
    <property type="match status" value="1"/>
</dbReference>
<accession>A0A7M3MFT2</accession>
<dbReference type="Pfam" id="PF25601">
    <property type="entry name" value="AAA_lid_14"/>
    <property type="match status" value="1"/>
</dbReference>
<feature type="domain" description="Sigma-54 factor interaction" evidence="6">
    <location>
        <begin position="197"/>
        <end position="426"/>
    </location>
</feature>
<dbReference type="Pfam" id="PF02954">
    <property type="entry name" value="HTH_8"/>
    <property type="match status" value="1"/>
</dbReference>
<dbReference type="InterPro" id="IPR058031">
    <property type="entry name" value="AAA_lid_NorR"/>
</dbReference>